<proteinExistence type="inferred from homology"/>
<feature type="compositionally biased region" description="Basic and acidic residues" evidence="6">
    <location>
        <begin position="339"/>
        <end position="356"/>
    </location>
</feature>
<dbReference type="Pfam" id="PF11916">
    <property type="entry name" value="Vac14_Fig4_bd"/>
    <property type="match status" value="1"/>
</dbReference>
<dbReference type="InterPro" id="IPR021841">
    <property type="entry name" value="VAC14_Fig4p-bd"/>
</dbReference>
<gene>
    <name evidence="8" type="ORF">LAFE_0E07646G</name>
</gene>
<dbReference type="OMA" id="QCYQHVS"/>
<feature type="region of interest" description="Disordered" evidence="6">
    <location>
        <begin position="839"/>
        <end position="859"/>
    </location>
</feature>
<evidence type="ECO:0000259" key="7">
    <source>
        <dbReference type="Pfam" id="PF11916"/>
    </source>
</evidence>
<organism evidence="8 9">
    <name type="scientific">Lachancea fermentati</name>
    <name type="common">Zygosaccharomyces fermentati</name>
    <dbReference type="NCBI Taxonomy" id="4955"/>
    <lineage>
        <taxon>Eukaryota</taxon>
        <taxon>Fungi</taxon>
        <taxon>Dikarya</taxon>
        <taxon>Ascomycota</taxon>
        <taxon>Saccharomycotina</taxon>
        <taxon>Saccharomycetes</taxon>
        <taxon>Saccharomycetales</taxon>
        <taxon>Saccharomycetaceae</taxon>
        <taxon>Lachancea</taxon>
    </lineage>
</organism>
<comment type="similarity">
    <text evidence="2">Belongs to the VAC14 family.</text>
</comment>
<dbReference type="InterPro" id="IPR016024">
    <property type="entry name" value="ARM-type_fold"/>
</dbReference>
<evidence type="ECO:0000313" key="9">
    <source>
        <dbReference type="Proteomes" id="UP000190831"/>
    </source>
</evidence>
<dbReference type="InterPro" id="IPR021133">
    <property type="entry name" value="HEAT_type_2"/>
</dbReference>
<dbReference type="AlphaFoldDB" id="A0A1G4MDF4"/>
<dbReference type="PANTHER" id="PTHR16023">
    <property type="entry name" value="TAX1 BINDING PROTEIN-RELATED"/>
    <property type="match status" value="1"/>
</dbReference>
<dbReference type="PANTHER" id="PTHR16023:SF0">
    <property type="entry name" value="PROTEIN VAC14 HOMOLOG"/>
    <property type="match status" value="1"/>
</dbReference>
<feature type="compositionally biased region" description="Basic and acidic residues" evidence="6">
    <location>
        <begin position="292"/>
        <end position="307"/>
    </location>
</feature>
<protein>
    <submittedName>
        <fullName evidence="8">LAFE_0E07646g1_1</fullName>
    </submittedName>
</protein>
<dbReference type="SUPFAM" id="SSF48371">
    <property type="entry name" value="ARM repeat"/>
    <property type="match status" value="1"/>
</dbReference>
<feature type="region of interest" description="Disordered" evidence="6">
    <location>
        <begin position="292"/>
        <end position="314"/>
    </location>
</feature>
<feature type="region of interest" description="Disordered" evidence="6">
    <location>
        <begin position="337"/>
        <end position="374"/>
    </location>
</feature>
<feature type="compositionally biased region" description="Polar residues" evidence="6">
    <location>
        <begin position="361"/>
        <end position="373"/>
    </location>
</feature>
<keyword evidence="3" id="KW-0677">Repeat</keyword>
<comment type="subcellular location">
    <subcellularLocation>
        <location evidence="1">Endomembrane system</location>
    </subcellularLocation>
</comment>
<evidence type="ECO:0000256" key="3">
    <source>
        <dbReference type="ARBA" id="ARBA00022737"/>
    </source>
</evidence>
<dbReference type="Gene3D" id="1.25.10.10">
    <property type="entry name" value="Leucine-rich Repeat Variant"/>
    <property type="match status" value="3"/>
</dbReference>
<dbReference type="InterPro" id="IPR011989">
    <property type="entry name" value="ARM-like"/>
</dbReference>
<dbReference type="GO" id="GO:0010008">
    <property type="term" value="C:endosome membrane"/>
    <property type="evidence" value="ECO:0007669"/>
    <property type="project" value="TreeGrafter"/>
</dbReference>
<feature type="domain" description="Vacuolar protein 14 C-terminal Fig4-binding" evidence="7">
    <location>
        <begin position="580"/>
        <end position="754"/>
    </location>
</feature>
<evidence type="ECO:0000256" key="1">
    <source>
        <dbReference type="ARBA" id="ARBA00004308"/>
    </source>
</evidence>
<dbReference type="Pfam" id="PF12755">
    <property type="entry name" value="Vac14_Fab1_bd"/>
    <property type="match status" value="1"/>
</dbReference>
<feature type="repeat" description="HEAT" evidence="5">
    <location>
        <begin position="87"/>
        <end position="122"/>
    </location>
</feature>
<dbReference type="STRING" id="4955.A0A1G4MDF4"/>
<dbReference type="PROSITE" id="PS50077">
    <property type="entry name" value="HEAT_REPEAT"/>
    <property type="match status" value="1"/>
</dbReference>
<keyword evidence="4" id="KW-0472">Membrane</keyword>
<dbReference type="GO" id="GO:0006661">
    <property type="term" value="P:phosphatidylinositol biosynthetic process"/>
    <property type="evidence" value="ECO:0007669"/>
    <property type="project" value="InterPro"/>
</dbReference>
<evidence type="ECO:0000256" key="4">
    <source>
        <dbReference type="ARBA" id="ARBA00023136"/>
    </source>
</evidence>
<reference evidence="9" key="1">
    <citation type="submission" date="2016-03" db="EMBL/GenBank/DDBJ databases">
        <authorList>
            <person name="Devillers H."/>
        </authorList>
    </citation>
    <scope>NUCLEOTIDE SEQUENCE [LARGE SCALE GENOMIC DNA]</scope>
</reference>
<sequence length="884" mass="100060">MDKSIVKGLSDKLYEKRKATALDLEKLVKQCLLEGDFARIDKIIDELCRDYAYALHQPMARNAGLMGLAAAAIALGSTEVAKYLDRILPPVLACFGDQNDQVRFYACESLYNIAKIAKGEILVYFNEIFDVLCKISADTETSVRGAAELLDRLIKDIVAERASNYVSVVNNDPKDLPPATKMDSVTGEVIQEEYNQNPKLAFSLAKFIPLLTERIYAINPDTRMFLVSWLQVLENIPDLELISYLPSFLGGLFTFLGDSHKDVRIVTHSLIDLLLHEVQRISEIKSIVQEREEEKVKRLNSTEETPTKKPNGKLISERKKSLLSAFEQLSMAEAANGTKPKDLKDISTNEDSKPSEPDSMNAENVGNISSSTVEDLENSDLRNGEIYYPGQDIHLDFPKIIDILINTLSSSEAEIQLVVLKWIETILEISPIDFLPFLSKILSLLLKILNDVDPRVREQAQAVNQKLIDLTGKFDYKEGPDAINYGPIVNTLTLHFLDSNVVAKVACLEWLILIYHKVPHQLLEHSDSTFLTLLKSLSDKDHQLISKALQLLSDLCNNSNEAYFKKFMKDLLSLFKNDSKLLKTRANYILRQLCIKLSPERIYKDISSILVLDDDITFVRMMIQILSTNLITCSELDSLRKKLRRGDDWSFFSALFKSWSYNPTSLVAMCLLSENYELAYSILQVFVDYQLSVNDLLQIDILVQFLESPVFTRLRLQLLEQEKYPFLYKCLYGILMVLPQSKAFQILNVRLNSVSRLAAQQIPFSKSYSLDGSSRQSSRSTSDSDLAAANAVQRKQQYESLLQHFRGICDRELNVSRPNNVYESQFQLLNDVITPHDNFSNSSTPVKEEDKIDDSDNSSVIYRGNSAGGFRRKISGKFKGLSGN</sequence>
<dbReference type="Proteomes" id="UP000190831">
    <property type="component" value="Chromosome E"/>
</dbReference>
<dbReference type="OrthoDB" id="5574975at2759"/>
<evidence type="ECO:0000256" key="6">
    <source>
        <dbReference type="SAM" id="MobiDB-lite"/>
    </source>
</evidence>
<name>A0A1G4MDF4_LACFM</name>
<keyword evidence="9" id="KW-1185">Reference proteome</keyword>
<evidence type="ECO:0000256" key="5">
    <source>
        <dbReference type="PROSITE-ProRule" id="PRU00103"/>
    </source>
</evidence>
<accession>A0A1G4MDF4</accession>
<dbReference type="GO" id="GO:0070772">
    <property type="term" value="C:PAS complex"/>
    <property type="evidence" value="ECO:0007669"/>
    <property type="project" value="InterPro"/>
</dbReference>
<dbReference type="EMBL" id="LT598488">
    <property type="protein sequence ID" value="SCW01805.1"/>
    <property type="molecule type" value="Genomic_DNA"/>
</dbReference>
<dbReference type="GO" id="GO:0000329">
    <property type="term" value="C:fungal-type vacuole membrane"/>
    <property type="evidence" value="ECO:0007669"/>
    <property type="project" value="TreeGrafter"/>
</dbReference>
<evidence type="ECO:0000256" key="2">
    <source>
        <dbReference type="ARBA" id="ARBA00010225"/>
    </source>
</evidence>
<evidence type="ECO:0000313" key="8">
    <source>
        <dbReference type="EMBL" id="SCW01805.1"/>
    </source>
</evidence>
<dbReference type="InterPro" id="IPR026825">
    <property type="entry name" value="Vac14"/>
</dbReference>
<dbReference type="FunFam" id="1.25.10.10:FF:000739">
    <property type="entry name" value="VAC14p Enzyme regulator"/>
    <property type="match status" value="1"/>
</dbReference>